<evidence type="ECO:0000313" key="2">
    <source>
        <dbReference type="EMBL" id="PON48922.1"/>
    </source>
</evidence>
<keyword evidence="3" id="KW-1185">Reference proteome</keyword>
<dbReference type="InterPro" id="IPR055285">
    <property type="entry name" value="ANKRD13_C"/>
</dbReference>
<dbReference type="Proteomes" id="UP000237000">
    <property type="component" value="Unassembled WGS sequence"/>
</dbReference>
<protein>
    <submittedName>
        <fullName evidence="2">Ankyrin repeat domain-containing protein</fullName>
    </submittedName>
</protein>
<dbReference type="InParanoid" id="A0A2P5BJF1"/>
<evidence type="ECO:0000313" key="3">
    <source>
        <dbReference type="Proteomes" id="UP000237000"/>
    </source>
</evidence>
<comment type="caution">
    <text evidence="2">The sequence shown here is derived from an EMBL/GenBank/DDBJ whole genome shotgun (WGS) entry which is preliminary data.</text>
</comment>
<gene>
    <name evidence="2" type="ORF">TorRG33x02_319120</name>
</gene>
<feature type="domain" description="Ankyrin repeat" evidence="1">
    <location>
        <begin position="12"/>
        <end position="88"/>
    </location>
</feature>
<reference evidence="3" key="1">
    <citation type="submission" date="2016-06" db="EMBL/GenBank/DDBJ databases">
        <title>Parallel loss of symbiosis genes in relatives of nitrogen-fixing non-legume Parasponia.</title>
        <authorList>
            <person name="Van Velzen R."/>
            <person name="Holmer R."/>
            <person name="Bu F."/>
            <person name="Rutten L."/>
            <person name="Van Zeijl A."/>
            <person name="Liu W."/>
            <person name="Santuari L."/>
            <person name="Cao Q."/>
            <person name="Sharma T."/>
            <person name="Shen D."/>
            <person name="Roswanjaya Y."/>
            <person name="Wardhani T."/>
            <person name="Kalhor M.S."/>
            <person name="Jansen J."/>
            <person name="Van den Hoogen J."/>
            <person name="Gungor B."/>
            <person name="Hartog M."/>
            <person name="Hontelez J."/>
            <person name="Verver J."/>
            <person name="Yang W.-C."/>
            <person name="Schijlen E."/>
            <person name="Repin R."/>
            <person name="Schilthuizen M."/>
            <person name="Schranz E."/>
            <person name="Heidstra R."/>
            <person name="Miyata K."/>
            <person name="Fedorova E."/>
            <person name="Kohlen W."/>
            <person name="Bisseling T."/>
            <person name="Smit S."/>
            <person name="Geurts R."/>
        </authorList>
    </citation>
    <scope>NUCLEOTIDE SEQUENCE [LARGE SCALE GENOMIC DNA]</scope>
    <source>
        <strain evidence="3">cv. RG33-2</strain>
    </source>
</reference>
<dbReference type="OrthoDB" id="1585644at2759"/>
<dbReference type="AlphaFoldDB" id="A0A2P5BJF1"/>
<evidence type="ECO:0000259" key="1">
    <source>
        <dbReference type="Pfam" id="PF11904"/>
    </source>
</evidence>
<dbReference type="EMBL" id="JXTC01000510">
    <property type="protein sequence ID" value="PON48922.1"/>
    <property type="molecule type" value="Genomic_DNA"/>
</dbReference>
<proteinExistence type="predicted"/>
<name>A0A2P5BJF1_TREOI</name>
<dbReference type="STRING" id="63057.A0A2P5BJF1"/>
<accession>A0A2P5BJF1</accession>
<sequence length="99" mass="11267">MSRCLLEMPTTTFDGLKIQCADQSFVFLNDDNPSYDVAPESLLVHNRNDRKIFDAFESIGSPMTDFDIGEFYSQTSIYRLGIDVTTTTTRMMTTTTTSW</sequence>
<dbReference type="Pfam" id="PF11904">
    <property type="entry name" value="ANKRD13_C"/>
    <property type="match status" value="1"/>
</dbReference>
<organism evidence="2 3">
    <name type="scientific">Trema orientale</name>
    <name type="common">Charcoal tree</name>
    <name type="synonym">Celtis orientalis</name>
    <dbReference type="NCBI Taxonomy" id="63057"/>
    <lineage>
        <taxon>Eukaryota</taxon>
        <taxon>Viridiplantae</taxon>
        <taxon>Streptophyta</taxon>
        <taxon>Embryophyta</taxon>
        <taxon>Tracheophyta</taxon>
        <taxon>Spermatophyta</taxon>
        <taxon>Magnoliopsida</taxon>
        <taxon>eudicotyledons</taxon>
        <taxon>Gunneridae</taxon>
        <taxon>Pentapetalae</taxon>
        <taxon>rosids</taxon>
        <taxon>fabids</taxon>
        <taxon>Rosales</taxon>
        <taxon>Cannabaceae</taxon>
        <taxon>Trema</taxon>
    </lineage>
</organism>